<accession>A0A841T0B8</accession>
<dbReference type="EMBL" id="JACJVQ010000015">
    <property type="protein sequence ID" value="MBB6635848.1"/>
    <property type="molecule type" value="Genomic_DNA"/>
</dbReference>
<evidence type="ECO:0000259" key="2">
    <source>
        <dbReference type="Pfam" id="PF13524"/>
    </source>
</evidence>
<organism evidence="3 4">
    <name type="scientific">Cohnella thailandensis</name>
    <dbReference type="NCBI Taxonomy" id="557557"/>
    <lineage>
        <taxon>Bacteria</taxon>
        <taxon>Bacillati</taxon>
        <taxon>Bacillota</taxon>
        <taxon>Bacilli</taxon>
        <taxon>Bacillales</taxon>
        <taxon>Paenibacillaceae</taxon>
        <taxon>Cohnella</taxon>
    </lineage>
</organism>
<evidence type="ECO:0000313" key="3">
    <source>
        <dbReference type="EMBL" id="MBB6635848.1"/>
    </source>
</evidence>
<dbReference type="GO" id="GO:0016740">
    <property type="term" value="F:transferase activity"/>
    <property type="evidence" value="ECO:0007669"/>
    <property type="project" value="UniProtKB-KW"/>
</dbReference>
<feature type="domain" description="Spore protein YkvP/CgeB glycosyl transferase-like" evidence="2">
    <location>
        <begin position="202"/>
        <end position="360"/>
    </location>
</feature>
<comment type="caution">
    <text evidence="3">The sequence shown here is derived from an EMBL/GenBank/DDBJ whole genome shotgun (WGS) entry which is preliminary data.</text>
</comment>
<keyword evidence="3" id="KW-0808">Transferase</keyword>
<dbReference type="AlphaFoldDB" id="A0A841T0B8"/>
<evidence type="ECO:0000259" key="1">
    <source>
        <dbReference type="Pfam" id="PF12996"/>
    </source>
</evidence>
<gene>
    <name evidence="3" type="ORF">H7B67_17140</name>
</gene>
<feature type="domain" description="Spore protein YkvP N-terminal" evidence="1">
    <location>
        <begin position="124"/>
        <end position="195"/>
    </location>
</feature>
<dbReference type="RefSeq" id="WP_185121087.1">
    <property type="nucleotide sequence ID" value="NZ_JACJVQ010000015.1"/>
</dbReference>
<proteinExistence type="predicted"/>
<dbReference type="Pfam" id="PF12996">
    <property type="entry name" value="DUF3880"/>
    <property type="match status" value="1"/>
</dbReference>
<evidence type="ECO:0000313" key="4">
    <source>
        <dbReference type="Proteomes" id="UP000535838"/>
    </source>
</evidence>
<dbReference type="InterPro" id="IPR024542">
    <property type="entry name" value="YkvP_N"/>
</dbReference>
<sequence>MRYRSREKLRAIARKEGFGAGWTEGWRAGACQGIVDRTPNPDLVRSGLRLMYVPQGFPAIDEGMIWALGQLVSELIVAPAERMREAAAESMPDLVLVMNGLHVFPPDHLEQVAAIRAMGIATGIWFVDDPYATDETPQIALQYDKVFTHERSCVPLYRSAGCRQVYHMPLAVHPEVFRQMHVPSEYRSDICFIGVAFENRAKLFDELADFLQDKKVWIAGSLWDRMLRYEDLSRFVHDGWTPIEETVKYYNGAKIVINVHRTTEAGVDNRNALNWGAESINPRTYEIAACGAMQLTDYRSELPERYDVGSEIAVFRNASELMAQIDYYLNHEEERMKMAVRSFRRTRREHTFLHRIAQMIPLLEQNPEAPGE</sequence>
<dbReference type="Pfam" id="PF13524">
    <property type="entry name" value="Glyco_trans_1_2"/>
    <property type="match status" value="1"/>
</dbReference>
<name>A0A841T0B8_9BACL</name>
<keyword evidence="4" id="KW-1185">Reference proteome</keyword>
<protein>
    <submittedName>
        <fullName evidence="3">Glycosyltransferase</fullName>
    </submittedName>
</protein>
<dbReference type="InterPro" id="IPR055259">
    <property type="entry name" value="YkvP/CgeB_Glyco_trans-like"/>
</dbReference>
<dbReference type="Proteomes" id="UP000535838">
    <property type="component" value="Unassembled WGS sequence"/>
</dbReference>
<reference evidence="3 4" key="1">
    <citation type="submission" date="2020-08" db="EMBL/GenBank/DDBJ databases">
        <title>Cohnella phylogeny.</title>
        <authorList>
            <person name="Dunlap C."/>
        </authorList>
    </citation>
    <scope>NUCLEOTIDE SEQUENCE [LARGE SCALE GENOMIC DNA]</scope>
    <source>
        <strain evidence="3 4">DSM 25241</strain>
    </source>
</reference>
<dbReference type="SUPFAM" id="SSF53756">
    <property type="entry name" value="UDP-Glycosyltransferase/glycogen phosphorylase"/>
    <property type="match status" value="1"/>
</dbReference>